<dbReference type="STRING" id="228230.RMCC_2401"/>
<sequence>MLRAMAAMIAGLTAVMAFGLAPQASAAPKFTDAIAPIGNLGDTLHVRFDDFAADVTVHDVVPTDVPPGWTWNGSPRWRATGGPWKAPITVHVISAPNPFQLSISTTFKGVTPYADAYTAKHTDAPDSLETALLNAPPGSTVDGAVYWDVYRGLVTNVVMLNPQTGTHLAQWNIWQPGTPLP</sequence>
<name>A0A124E220_MYCCR</name>
<evidence type="ECO:0000256" key="1">
    <source>
        <dbReference type="SAM" id="SignalP"/>
    </source>
</evidence>
<reference evidence="3" key="1">
    <citation type="journal article" date="2016" name="Genome Announc.">
        <title>Draft Genome Sequences of Five Rapidly Growing Mycobacterium Species, M. thermoresistibile, M. fortuitum subsp. acetamidolyticum, M. canariasense, M. brisbanense, and M. novocastrense.</title>
        <authorList>
            <person name="Katahira K."/>
            <person name="Ogura Y."/>
            <person name="Gotoh Y."/>
            <person name="Hayashi T."/>
        </authorList>
    </citation>
    <scope>NUCLEOTIDE SEQUENCE [LARGE SCALE GENOMIC DNA]</scope>
    <source>
        <strain evidence="3">JCM15298</strain>
    </source>
</reference>
<evidence type="ECO:0008006" key="4">
    <source>
        <dbReference type="Google" id="ProtNLM"/>
    </source>
</evidence>
<dbReference type="Proteomes" id="UP000069443">
    <property type="component" value="Unassembled WGS sequence"/>
</dbReference>
<feature type="chain" id="PRO_5007170712" description="Exported alanine and valine rich protein" evidence="1">
    <location>
        <begin position="27"/>
        <end position="181"/>
    </location>
</feature>
<accession>A0A124E220</accession>
<protein>
    <recommendedName>
        <fullName evidence="4">Exported alanine and valine rich protein</fullName>
    </recommendedName>
</protein>
<gene>
    <name evidence="2" type="ORF">RMCC_2401</name>
</gene>
<keyword evidence="1" id="KW-0732">Signal</keyword>
<feature type="signal peptide" evidence="1">
    <location>
        <begin position="1"/>
        <end position="26"/>
    </location>
</feature>
<dbReference type="AlphaFoldDB" id="A0A124E220"/>
<dbReference type="OrthoDB" id="4624706at2"/>
<organism evidence="2 3">
    <name type="scientific">Mycolicibacterium canariasense</name>
    <name type="common">Mycobacterium canariasense</name>
    <dbReference type="NCBI Taxonomy" id="228230"/>
    <lineage>
        <taxon>Bacteria</taxon>
        <taxon>Bacillati</taxon>
        <taxon>Actinomycetota</taxon>
        <taxon>Actinomycetes</taxon>
        <taxon>Mycobacteriales</taxon>
        <taxon>Mycobacteriaceae</taxon>
        <taxon>Mycolicibacterium</taxon>
    </lineage>
</organism>
<comment type="caution">
    <text evidence="2">The sequence shown here is derived from an EMBL/GenBank/DDBJ whole genome shotgun (WGS) entry which is preliminary data.</text>
</comment>
<evidence type="ECO:0000313" key="2">
    <source>
        <dbReference type="EMBL" id="GAS95435.1"/>
    </source>
</evidence>
<reference evidence="3" key="2">
    <citation type="submission" date="2016-02" db="EMBL/GenBank/DDBJ databases">
        <title>Draft genome sequence of five rapidly growing Mycobacterium species.</title>
        <authorList>
            <person name="Katahira K."/>
            <person name="Gotou Y."/>
            <person name="Iida K."/>
            <person name="Ogura Y."/>
            <person name="Hayashi T."/>
        </authorList>
    </citation>
    <scope>NUCLEOTIDE SEQUENCE [LARGE SCALE GENOMIC DNA]</scope>
    <source>
        <strain evidence="3">JCM15298</strain>
    </source>
</reference>
<keyword evidence="3" id="KW-1185">Reference proteome</keyword>
<evidence type="ECO:0000313" key="3">
    <source>
        <dbReference type="Proteomes" id="UP000069443"/>
    </source>
</evidence>
<dbReference type="EMBL" id="BCSY01000036">
    <property type="protein sequence ID" value="GAS95435.1"/>
    <property type="molecule type" value="Genomic_DNA"/>
</dbReference>
<proteinExistence type="predicted"/>